<dbReference type="Pfam" id="PF00132">
    <property type="entry name" value="Hexapep"/>
    <property type="match status" value="1"/>
</dbReference>
<name>A0A1M6TQE9_9FLAO</name>
<dbReference type="CDD" id="cd04647">
    <property type="entry name" value="LbH_MAT_like"/>
    <property type="match status" value="1"/>
</dbReference>
<keyword evidence="2" id="KW-1185">Reference proteome</keyword>
<dbReference type="Proteomes" id="UP000184314">
    <property type="component" value="Unassembled WGS sequence"/>
</dbReference>
<dbReference type="PANTHER" id="PTHR23416">
    <property type="entry name" value="SIALIC ACID SYNTHASE-RELATED"/>
    <property type="match status" value="1"/>
</dbReference>
<organism evidence="1 2">
    <name type="scientific">Maribacter aquivivus</name>
    <dbReference type="NCBI Taxonomy" id="228958"/>
    <lineage>
        <taxon>Bacteria</taxon>
        <taxon>Pseudomonadati</taxon>
        <taxon>Bacteroidota</taxon>
        <taxon>Flavobacteriia</taxon>
        <taxon>Flavobacteriales</taxon>
        <taxon>Flavobacteriaceae</taxon>
        <taxon>Maribacter</taxon>
    </lineage>
</organism>
<proteinExistence type="predicted"/>
<dbReference type="InterPro" id="IPR011004">
    <property type="entry name" value="Trimer_LpxA-like_sf"/>
</dbReference>
<evidence type="ECO:0000313" key="2">
    <source>
        <dbReference type="Proteomes" id="UP000184314"/>
    </source>
</evidence>
<dbReference type="InterPro" id="IPR051159">
    <property type="entry name" value="Hexapeptide_acetyltransf"/>
</dbReference>
<dbReference type="SUPFAM" id="SSF51161">
    <property type="entry name" value="Trimeric LpxA-like enzymes"/>
    <property type="match status" value="1"/>
</dbReference>
<dbReference type="PANTHER" id="PTHR23416:SF78">
    <property type="entry name" value="LIPOPOLYSACCHARIDE BIOSYNTHESIS O-ACETYL TRANSFERASE WBBJ-RELATED"/>
    <property type="match status" value="1"/>
</dbReference>
<reference evidence="2" key="1">
    <citation type="submission" date="2016-11" db="EMBL/GenBank/DDBJ databases">
        <authorList>
            <person name="Varghese N."/>
            <person name="Submissions S."/>
        </authorList>
    </citation>
    <scope>NUCLEOTIDE SEQUENCE [LARGE SCALE GENOMIC DNA]</scope>
    <source>
        <strain evidence="2">DSM 16478</strain>
    </source>
</reference>
<dbReference type="GO" id="GO:0016740">
    <property type="term" value="F:transferase activity"/>
    <property type="evidence" value="ECO:0007669"/>
    <property type="project" value="UniProtKB-KW"/>
</dbReference>
<accession>A0A1M6TQE9</accession>
<gene>
    <name evidence="1" type="ORF">SAMN04488007_3318</name>
</gene>
<sequence>MKNQYLKLKEVCDEGNISTIKVVLYSLFYKLVHKKNIVLYPKVKIYGNKNITTKGKRVLIGLRTVNFATPTEKTFLNISGQLIFKGGFSIGKGCKIDVREGGVLEIGKGGYMNSYTQMVVVHKVSIGDNCAISWDCQFLDEDFHEIYYPKKVKNPKKVPRTKDIYIGNNVWIGCGVKIYKGSYIADGSIVASNSIVKGRFEQKNCLIGGHPAKLLKEDAHWK</sequence>
<dbReference type="EMBL" id="FQZX01000003">
    <property type="protein sequence ID" value="SHK59143.1"/>
    <property type="molecule type" value="Genomic_DNA"/>
</dbReference>
<dbReference type="AlphaFoldDB" id="A0A1M6TQE9"/>
<dbReference type="Gene3D" id="2.160.10.10">
    <property type="entry name" value="Hexapeptide repeat proteins"/>
    <property type="match status" value="1"/>
</dbReference>
<dbReference type="STRING" id="228958.SAMN04488007_3318"/>
<protein>
    <submittedName>
        <fullName evidence="1">Acetyltransferase (Isoleucine patch superfamily)</fullName>
    </submittedName>
</protein>
<dbReference type="RefSeq" id="WP_073246281.1">
    <property type="nucleotide sequence ID" value="NZ_FQZX01000003.1"/>
</dbReference>
<dbReference type="OrthoDB" id="9814490at2"/>
<keyword evidence="1" id="KW-0808">Transferase</keyword>
<dbReference type="InterPro" id="IPR001451">
    <property type="entry name" value="Hexapep"/>
</dbReference>
<evidence type="ECO:0000313" key="1">
    <source>
        <dbReference type="EMBL" id="SHK59143.1"/>
    </source>
</evidence>